<reference evidence="1" key="1">
    <citation type="submission" date="2018-05" db="EMBL/GenBank/DDBJ databases">
        <authorList>
            <person name="Lanie J.A."/>
            <person name="Ng W.-L."/>
            <person name="Kazmierczak K.M."/>
            <person name="Andrzejewski T.M."/>
            <person name="Davidsen T.M."/>
            <person name="Wayne K.J."/>
            <person name="Tettelin H."/>
            <person name="Glass J.I."/>
            <person name="Rusch D."/>
            <person name="Podicherti R."/>
            <person name="Tsui H.-C.T."/>
            <person name="Winkler M.E."/>
        </authorList>
    </citation>
    <scope>NUCLEOTIDE SEQUENCE</scope>
</reference>
<organism evidence="1">
    <name type="scientific">marine metagenome</name>
    <dbReference type="NCBI Taxonomy" id="408172"/>
    <lineage>
        <taxon>unclassified sequences</taxon>
        <taxon>metagenomes</taxon>
        <taxon>ecological metagenomes</taxon>
    </lineage>
</organism>
<feature type="non-terminal residue" evidence="1">
    <location>
        <position position="1"/>
    </location>
</feature>
<dbReference type="EMBL" id="UINC01061693">
    <property type="protein sequence ID" value="SVB87536.1"/>
    <property type="molecule type" value="Genomic_DNA"/>
</dbReference>
<proteinExistence type="predicted"/>
<sequence length="48" mass="5775">WCPGARRSTCQYRSLLRRATQPMHRWASSRLRWQMTTMYPRSCGSRLS</sequence>
<protein>
    <submittedName>
        <fullName evidence="1">Uncharacterized protein</fullName>
    </submittedName>
</protein>
<gene>
    <name evidence="1" type="ORF">METZ01_LOCUS240390</name>
</gene>
<accession>A0A382HJR4</accession>
<evidence type="ECO:0000313" key="1">
    <source>
        <dbReference type="EMBL" id="SVB87536.1"/>
    </source>
</evidence>
<dbReference type="AlphaFoldDB" id="A0A382HJR4"/>
<feature type="non-terminal residue" evidence="1">
    <location>
        <position position="48"/>
    </location>
</feature>
<name>A0A382HJR4_9ZZZZ</name>